<accession>A0A916KQI9</accession>
<proteinExistence type="predicted"/>
<sequence>MTSKELIDNILQTLSYTSDESDTKLALTCTMDLLNNNFIKIIDQVVLKLLSERLDHNPLHCKDFNTRLDILCKEIKEIKDNKI</sequence>
<protein>
    <submittedName>
        <fullName evidence="1">Uncharacterized protein</fullName>
    </submittedName>
</protein>
<organism evidence="1 2">
    <name type="scientific">Mythimna separata entomopoxvirus 'L'</name>
    <dbReference type="NCBI Taxonomy" id="1293572"/>
    <lineage>
        <taxon>Viruses</taxon>
        <taxon>Varidnaviria</taxon>
        <taxon>Bamfordvirae</taxon>
        <taxon>Nucleocytoviricota</taxon>
        <taxon>Pokkesviricetes</taxon>
        <taxon>Chitovirales</taxon>
        <taxon>Poxviridae</taxon>
        <taxon>Entomopoxvirinae</taxon>
        <taxon>Betaentomopoxvirus</taxon>
        <taxon>Betaentomopoxvirus mseparata</taxon>
        <taxon>Mythimna separata entomopoxvirus</taxon>
    </lineage>
</organism>
<dbReference type="RefSeq" id="YP_008003783.1">
    <property type="nucleotide sequence ID" value="NC_021246.1"/>
</dbReference>
<dbReference type="KEGG" id="vg:15613888"/>
<evidence type="ECO:0000313" key="2">
    <source>
        <dbReference type="Proteomes" id="UP000792671"/>
    </source>
</evidence>
<dbReference type="GeneID" id="15613888"/>
<dbReference type="EMBL" id="HF679134">
    <property type="protein sequence ID" value="CCU56464.1"/>
    <property type="molecule type" value="Genomic_DNA"/>
</dbReference>
<dbReference type="OrthoDB" id="28501at10239"/>
<keyword evidence="2" id="KW-1185">Reference proteome</keyword>
<gene>
    <name evidence="1" type="ORF">MYSEV_266</name>
</gene>
<reference evidence="1 2" key="1">
    <citation type="journal article" date="2013" name="J. Virol.">
        <title>New Insights into the Evolution of Entomopoxvirinae from the Complete Genome Sequences of Four Entomopoxviruses Infecting Adoxophyes honmai, Choristoneura biennis, Choristoneura rosaceana, and Mythimna separata.</title>
        <authorList>
            <person name="Theze J."/>
            <person name="Takatsuka J."/>
            <person name="Li Z."/>
            <person name="Gallais J."/>
            <person name="Doucet D."/>
            <person name="Arif B."/>
            <person name="Nakai M."/>
            <person name="Herniou E.A."/>
        </authorList>
    </citation>
    <scope>NUCLEOTIDE SEQUENCE [LARGE SCALE GENOMIC DNA]</scope>
</reference>
<evidence type="ECO:0000313" key="1">
    <source>
        <dbReference type="EMBL" id="CCU56464.1"/>
    </source>
</evidence>
<name>A0A916KQI9_9POXV</name>
<dbReference type="Proteomes" id="UP000792671">
    <property type="component" value="Genome"/>
</dbReference>